<name>A0A251NYG1_PRUPE</name>
<sequence>MVLTFFVLMLMNIIKTGHVSALGSCPKCGNVEVPYPFSTDDTCGDSRYKIYCNNSNNGNGILEFKSAEGFYYKILSIDPSAQRLIISPPDLVQDGDTCQTSDFSLQGLRLDEHLPFNVSTRNTVILLNCSDNLLRSPLNCTSNSLCRVFQDKLLEGKNNACKGGLCCHYLKDSHMTSYVIRVRVGGCTAYTSVVDIRPEDPVEKWSYGIELQWLPPN</sequence>
<dbReference type="eggNOG" id="KOG1187">
    <property type="taxonomic scope" value="Eukaryota"/>
</dbReference>
<feature type="signal peptide" evidence="3">
    <location>
        <begin position="1"/>
        <end position="21"/>
    </location>
</feature>
<dbReference type="Pfam" id="PF13947">
    <property type="entry name" value="GUB_WAK_bind"/>
    <property type="match status" value="1"/>
</dbReference>
<keyword evidence="6" id="KW-1185">Reference proteome</keyword>
<evidence type="ECO:0000256" key="3">
    <source>
        <dbReference type="SAM" id="SignalP"/>
    </source>
</evidence>
<evidence type="ECO:0000313" key="5">
    <source>
        <dbReference type="EMBL" id="ONI04349.1"/>
    </source>
</evidence>
<dbReference type="InterPro" id="IPR025287">
    <property type="entry name" value="WAK_GUB"/>
</dbReference>
<evidence type="ECO:0000256" key="2">
    <source>
        <dbReference type="ARBA" id="ARBA00022729"/>
    </source>
</evidence>
<accession>A0A251NYG1</accession>
<keyword evidence="2 3" id="KW-0732">Signal</keyword>
<dbReference type="GO" id="GO:0016020">
    <property type="term" value="C:membrane"/>
    <property type="evidence" value="ECO:0007669"/>
    <property type="project" value="UniProtKB-SubCell"/>
</dbReference>
<dbReference type="EMBL" id="CM007656">
    <property type="protein sequence ID" value="ONI04349.1"/>
    <property type="molecule type" value="Genomic_DNA"/>
</dbReference>
<dbReference type="GO" id="GO:0030247">
    <property type="term" value="F:polysaccharide binding"/>
    <property type="evidence" value="ECO:0007669"/>
    <property type="project" value="InterPro"/>
</dbReference>
<proteinExistence type="predicted"/>
<dbReference type="Gramene" id="ONI04349">
    <property type="protein sequence ID" value="ONI04349"/>
    <property type="gene ID" value="PRUPE_6G316900"/>
</dbReference>
<dbReference type="OrthoDB" id="1466077at2759"/>
<evidence type="ECO:0000259" key="4">
    <source>
        <dbReference type="Pfam" id="PF13947"/>
    </source>
</evidence>
<evidence type="ECO:0000256" key="1">
    <source>
        <dbReference type="ARBA" id="ARBA00004167"/>
    </source>
</evidence>
<feature type="domain" description="Wall-associated receptor kinase galacturonan-binding" evidence="4">
    <location>
        <begin position="25"/>
        <end position="86"/>
    </location>
</feature>
<gene>
    <name evidence="5" type="ORF">PRUPE_6G316900</name>
</gene>
<dbReference type="PANTHER" id="PTHR33355">
    <property type="entry name" value="WALL-ASSOCIATED RECEPTOR KINASE CARBOXY-TERMINAL PROTEIN-RELATED"/>
    <property type="match status" value="1"/>
</dbReference>
<reference evidence="5 6" key="1">
    <citation type="journal article" date="2013" name="Nat. Genet.">
        <title>The high-quality draft genome of peach (Prunus persica) identifies unique patterns of genetic diversity, domestication and genome evolution.</title>
        <authorList>
            <consortium name="International Peach Genome Initiative"/>
            <person name="Verde I."/>
            <person name="Abbott A.G."/>
            <person name="Scalabrin S."/>
            <person name="Jung S."/>
            <person name="Shu S."/>
            <person name="Marroni F."/>
            <person name="Zhebentyayeva T."/>
            <person name="Dettori M.T."/>
            <person name="Grimwood J."/>
            <person name="Cattonaro F."/>
            <person name="Zuccolo A."/>
            <person name="Rossini L."/>
            <person name="Jenkins J."/>
            <person name="Vendramin E."/>
            <person name="Meisel L.A."/>
            <person name="Decroocq V."/>
            <person name="Sosinski B."/>
            <person name="Prochnik S."/>
            <person name="Mitros T."/>
            <person name="Policriti A."/>
            <person name="Cipriani G."/>
            <person name="Dondini L."/>
            <person name="Ficklin S."/>
            <person name="Goodstein D.M."/>
            <person name="Xuan P."/>
            <person name="Del Fabbro C."/>
            <person name="Aramini V."/>
            <person name="Copetti D."/>
            <person name="Gonzalez S."/>
            <person name="Horner D.S."/>
            <person name="Falchi R."/>
            <person name="Lucas S."/>
            <person name="Mica E."/>
            <person name="Maldonado J."/>
            <person name="Lazzari B."/>
            <person name="Bielenberg D."/>
            <person name="Pirona R."/>
            <person name="Miculan M."/>
            <person name="Barakat A."/>
            <person name="Testolin R."/>
            <person name="Stella A."/>
            <person name="Tartarini S."/>
            <person name="Tonutti P."/>
            <person name="Arus P."/>
            <person name="Orellana A."/>
            <person name="Wells C."/>
            <person name="Main D."/>
            <person name="Vizzotto G."/>
            <person name="Silva H."/>
            <person name="Salamini F."/>
            <person name="Schmutz J."/>
            <person name="Morgante M."/>
            <person name="Rokhsar D.S."/>
        </authorList>
    </citation>
    <scope>NUCLEOTIDE SEQUENCE [LARGE SCALE GENOMIC DNA]</scope>
    <source>
        <strain evidence="6">cv. Nemared</strain>
    </source>
</reference>
<comment type="subcellular location">
    <subcellularLocation>
        <location evidence="1">Membrane</location>
        <topology evidence="1">Single-pass membrane protein</topology>
    </subcellularLocation>
</comment>
<dbReference type="Proteomes" id="UP000006882">
    <property type="component" value="Chromosome G6"/>
</dbReference>
<dbReference type="AlphaFoldDB" id="A0A251NYG1"/>
<dbReference type="PANTHER" id="PTHR33355:SF14">
    <property type="entry name" value="WALL-ASSOCIATED RECEPTOR KINASE GALACTURONAN-BINDING DOMAIN-CONTAINING PROTEIN"/>
    <property type="match status" value="1"/>
</dbReference>
<evidence type="ECO:0000313" key="6">
    <source>
        <dbReference type="Proteomes" id="UP000006882"/>
    </source>
</evidence>
<protein>
    <recommendedName>
        <fullName evidence="4">Wall-associated receptor kinase galacturonan-binding domain-containing protein</fullName>
    </recommendedName>
</protein>
<dbReference type="STRING" id="3760.A0A251NYG1"/>
<organism evidence="5 6">
    <name type="scientific">Prunus persica</name>
    <name type="common">Peach</name>
    <name type="synonym">Amygdalus persica</name>
    <dbReference type="NCBI Taxonomy" id="3760"/>
    <lineage>
        <taxon>Eukaryota</taxon>
        <taxon>Viridiplantae</taxon>
        <taxon>Streptophyta</taxon>
        <taxon>Embryophyta</taxon>
        <taxon>Tracheophyta</taxon>
        <taxon>Spermatophyta</taxon>
        <taxon>Magnoliopsida</taxon>
        <taxon>eudicotyledons</taxon>
        <taxon>Gunneridae</taxon>
        <taxon>Pentapetalae</taxon>
        <taxon>rosids</taxon>
        <taxon>fabids</taxon>
        <taxon>Rosales</taxon>
        <taxon>Rosaceae</taxon>
        <taxon>Amygdaloideae</taxon>
        <taxon>Amygdaleae</taxon>
        <taxon>Prunus</taxon>
    </lineage>
</organism>
<feature type="chain" id="PRO_5012580698" description="Wall-associated receptor kinase galacturonan-binding domain-containing protein" evidence="3">
    <location>
        <begin position="22"/>
        <end position="217"/>
    </location>
</feature>